<evidence type="ECO:0000256" key="2">
    <source>
        <dbReference type="ARBA" id="ARBA00008585"/>
    </source>
</evidence>
<evidence type="ECO:0000256" key="7">
    <source>
        <dbReference type="ARBA" id="ARBA00023306"/>
    </source>
</evidence>
<sequence length="759" mass="83418">MSSPKRSPDRDVDMECRPHKRQKVQECNFDTTVAKFEALPLPVLLLSLSNILLHPPTHRQYSQSLYLSALSILRVLEERNLDPDMECRAWTALAELGFRMGLGECGVESQVEIAITKGLLLSQNHPTLRPYKVHLSILSSRISAFQQKPKLAQTTLKRLITSFLEPSDAPHLLYTAHLGHIASFTTNDASGSAVPTAQSLKAIETMHELASAKGHRDIVKLAAILRLQTLVQMGMWDAVQEALCEAEVLLALPQDSGKEKESKVLAECAVTIAREERLVHESAFLVYVLVLGVVFYTHTGNAQSVDARTKVLHEMLDGGVLERFGSGVVQIPFPHSQPLYIQITQPRVLMVLTFLITSVAKRDPVGRKPKRKLFAMEGLVVVEKELKKDPNLPLYASPLQVQAHFARLNALKTDLIAELASVSIMRSEFGEAERHLAELIAHTRNTGTFNYFAARVTLLHAQLAHAVGDWQRAGNCYTVASWLSRPNAERVKGQGEDEDDGVEDAFLHAAARAGQVWLKLGLLRRDAFSQTQEGLLSKDELGAREEELKAREKEMKREGAEVVRMCEGMGSTLGAVASVLRSCLAEEFSVAKNQLRQALHSATLSTDNHLRALILALTASQYYDTAPEHAEAMLATAEQLAAGMGAQPRAPKGQLPLVQSQLHSQSPQPPPQQSTPQRQQGQAGSRANTPVRGARGAVDGVGNAPLRLWIGERSAELKRRAGDEEGARELDGVCVKLRGVVRRFGERRFGAGTPVRMAV</sequence>
<evidence type="ECO:0000313" key="10">
    <source>
        <dbReference type="Proteomes" id="UP000521943"/>
    </source>
</evidence>
<evidence type="ECO:0000256" key="5">
    <source>
        <dbReference type="ARBA" id="ARBA00022829"/>
    </source>
</evidence>
<dbReference type="AlphaFoldDB" id="A0A8H6HVP9"/>
<keyword evidence="6" id="KW-0539">Nucleus</keyword>
<keyword evidence="7" id="KW-0131">Cell cycle</keyword>
<evidence type="ECO:0000256" key="3">
    <source>
        <dbReference type="ARBA" id="ARBA00022618"/>
    </source>
</evidence>
<dbReference type="PANTHER" id="PTHR21394">
    <property type="entry name" value="MAU2 CHROMATID COHESION FACTOR HOMOLOG"/>
    <property type="match status" value="1"/>
</dbReference>
<feature type="region of interest" description="Disordered" evidence="8">
    <location>
        <begin position="659"/>
        <end position="698"/>
    </location>
</feature>
<dbReference type="OrthoDB" id="5565328at2759"/>
<evidence type="ECO:0000256" key="1">
    <source>
        <dbReference type="ARBA" id="ARBA00004123"/>
    </source>
</evidence>
<comment type="caution">
    <text evidence="9">The sequence shown here is derived from an EMBL/GenBank/DDBJ whole genome shotgun (WGS) entry which is preliminary data.</text>
</comment>
<dbReference type="Pfam" id="PF10345">
    <property type="entry name" value="Cohesin_load"/>
    <property type="match status" value="1"/>
</dbReference>
<keyword evidence="3" id="KW-0132">Cell division</keyword>
<dbReference type="GO" id="GO:0007064">
    <property type="term" value="P:mitotic sister chromatid cohesion"/>
    <property type="evidence" value="ECO:0007669"/>
    <property type="project" value="InterPro"/>
</dbReference>
<keyword evidence="5" id="KW-0159">Chromosome partition</keyword>
<dbReference type="GO" id="GO:0007059">
    <property type="term" value="P:chromosome segregation"/>
    <property type="evidence" value="ECO:0007669"/>
    <property type="project" value="UniProtKB-KW"/>
</dbReference>
<evidence type="ECO:0000313" key="9">
    <source>
        <dbReference type="EMBL" id="KAF6753177.1"/>
    </source>
</evidence>
<protein>
    <submittedName>
        <fullName evidence="9">Uncharacterized protein</fullName>
    </submittedName>
</protein>
<dbReference type="GO" id="GO:0005634">
    <property type="term" value="C:nucleus"/>
    <property type="evidence" value="ECO:0007669"/>
    <property type="project" value="UniProtKB-SubCell"/>
</dbReference>
<name>A0A8H6HVP9_9AGAR</name>
<dbReference type="Proteomes" id="UP000521943">
    <property type="component" value="Unassembled WGS sequence"/>
</dbReference>
<comment type="similarity">
    <text evidence="2">Belongs to the SCC4/mau-2 family.</text>
</comment>
<feature type="non-terminal residue" evidence="9">
    <location>
        <position position="1"/>
    </location>
</feature>
<organism evidence="9 10">
    <name type="scientific">Ephemerocybe angulata</name>
    <dbReference type="NCBI Taxonomy" id="980116"/>
    <lineage>
        <taxon>Eukaryota</taxon>
        <taxon>Fungi</taxon>
        <taxon>Dikarya</taxon>
        <taxon>Basidiomycota</taxon>
        <taxon>Agaricomycotina</taxon>
        <taxon>Agaricomycetes</taxon>
        <taxon>Agaricomycetidae</taxon>
        <taxon>Agaricales</taxon>
        <taxon>Agaricineae</taxon>
        <taxon>Psathyrellaceae</taxon>
        <taxon>Ephemerocybe</taxon>
    </lineage>
</organism>
<evidence type="ECO:0000256" key="6">
    <source>
        <dbReference type="ARBA" id="ARBA00023242"/>
    </source>
</evidence>
<dbReference type="EMBL" id="JACGCI010000040">
    <property type="protein sequence ID" value="KAF6753177.1"/>
    <property type="molecule type" value="Genomic_DNA"/>
</dbReference>
<dbReference type="InterPro" id="IPR019440">
    <property type="entry name" value="MAU2"/>
</dbReference>
<accession>A0A8H6HVP9</accession>
<dbReference type="GO" id="GO:0051301">
    <property type="term" value="P:cell division"/>
    <property type="evidence" value="ECO:0007669"/>
    <property type="project" value="UniProtKB-KW"/>
</dbReference>
<keyword evidence="4" id="KW-0498">Mitosis</keyword>
<evidence type="ECO:0000256" key="8">
    <source>
        <dbReference type="SAM" id="MobiDB-lite"/>
    </source>
</evidence>
<keyword evidence="10" id="KW-1185">Reference proteome</keyword>
<proteinExistence type="inferred from homology"/>
<gene>
    <name evidence="9" type="ORF">DFP72DRAFT_902116</name>
</gene>
<reference evidence="9 10" key="1">
    <citation type="submission" date="2020-07" db="EMBL/GenBank/DDBJ databases">
        <title>Comparative genomics of pyrophilous fungi reveals a link between fire events and developmental genes.</title>
        <authorList>
            <consortium name="DOE Joint Genome Institute"/>
            <person name="Steindorff A.S."/>
            <person name="Carver A."/>
            <person name="Calhoun S."/>
            <person name="Stillman K."/>
            <person name="Liu H."/>
            <person name="Lipzen A."/>
            <person name="Pangilinan J."/>
            <person name="Labutti K."/>
            <person name="Bruns T.D."/>
            <person name="Grigoriev I.V."/>
        </authorList>
    </citation>
    <scope>NUCLEOTIDE SEQUENCE [LARGE SCALE GENOMIC DNA]</scope>
    <source>
        <strain evidence="9 10">CBS 144469</strain>
    </source>
</reference>
<comment type="subcellular location">
    <subcellularLocation>
        <location evidence="1">Nucleus</location>
    </subcellularLocation>
</comment>
<evidence type="ECO:0000256" key="4">
    <source>
        <dbReference type="ARBA" id="ARBA00022776"/>
    </source>
</evidence>